<organism evidence="1 2">
    <name type="scientific">Parasphingopyxis lamellibrachiae</name>
    <dbReference type="NCBI Taxonomy" id="680125"/>
    <lineage>
        <taxon>Bacteria</taxon>
        <taxon>Pseudomonadati</taxon>
        <taxon>Pseudomonadota</taxon>
        <taxon>Alphaproteobacteria</taxon>
        <taxon>Sphingomonadales</taxon>
        <taxon>Sphingomonadaceae</taxon>
        <taxon>Parasphingopyxis</taxon>
    </lineage>
</organism>
<proteinExistence type="predicted"/>
<evidence type="ECO:0000313" key="1">
    <source>
        <dbReference type="EMBL" id="RED15986.1"/>
    </source>
</evidence>
<sequence>MHITTTTRKSQTNSKTRDDLLSYIGSDSHTISVSSDIVSETETLANSYVALSDDQALHALDEETQGWNDSQRRHFNNSLIGFAGKNLGLVKKYFPEAIGPVDGVELVFSSHAAIDAFTDPERKSYVKPMIKSSRALVELVDVVKLAVPALQNNPYVEVAGVIVKVGDSVYSLYDDMQKIQQLG</sequence>
<name>A0A3D9FFU5_9SPHN</name>
<keyword evidence="2" id="KW-1185">Reference proteome</keyword>
<evidence type="ECO:0000313" key="2">
    <source>
        <dbReference type="Proteomes" id="UP000256310"/>
    </source>
</evidence>
<protein>
    <submittedName>
        <fullName evidence="1">Uncharacterized protein</fullName>
    </submittedName>
</protein>
<accession>A0A3D9FFU5</accession>
<gene>
    <name evidence="1" type="ORF">DFR46_0996</name>
</gene>
<dbReference type="Proteomes" id="UP000256310">
    <property type="component" value="Unassembled WGS sequence"/>
</dbReference>
<comment type="caution">
    <text evidence="1">The sequence shown here is derived from an EMBL/GenBank/DDBJ whole genome shotgun (WGS) entry which is preliminary data.</text>
</comment>
<reference evidence="1 2" key="1">
    <citation type="submission" date="2018-07" db="EMBL/GenBank/DDBJ databases">
        <title>Genomic Encyclopedia of Type Strains, Phase IV (KMG-IV): sequencing the most valuable type-strain genomes for metagenomic binning, comparative biology and taxonomic classification.</title>
        <authorList>
            <person name="Goeker M."/>
        </authorList>
    </citation>
    <scope>NUCLEOTIDE SEQUENCE [LARGE SCALE GENOMIC DNA]</scope>
    <source>
        <strain evidence="1 2">DSM 26725</strain>
    </source>
</reference>
<dbReference type="AlphaFoldDB" id="A0A3D9FFU5"/>
<dbReference type="EMBL" id="QRDP01000004">
    <property type="protein sequence ID" value="RED15986.1"/>
    <property type="molecule type" value="Genomic_DNA"/>
</dbReference>
<dbReference type="RefSeq" id="WP_116235440.1">
    <property type="nucleotide sequence ID" value="NZ_QRDP01000004.1"/>
</dbReference>